<evidence type="ECO:0000313" key="3">
    <source>
        <dbReference type="EMBL" id="PYI38568.1"/>
    </source>
</evidence>
<dbReference type="Proteomes" id="UP000247980">
    <property type="component" value="Unassembled WGS sequence"/>
</dbReference>
<reference evidence="3 4" key="1">
    <citation type="submission" date="2018-05" db="EMBL/GenBank/DDBJ databases">
        <title>Genetic diversity of glacier-inhabiting Cryobacterium bacteria in China and description of Cryobacterium mengkeensis sp. nov. and Arthrobacter glacialis sp. nov.</title>
        <authorList>
            <person name="Liu Q."/>
            <person name="Xin Y.-H."/>
        </authorList>
    </citation>
    <scope>NUCLEOTIDE SEQUENCE [LARGE SCALE GENOMIC DNA]</scope>
    <source>
        <strain evidence="3 4">B7</strain>
    </source>
</reference>
<evidence type="ECO:0000256" key="1">
    <source>
        <dbReference type="SAM" id="MobiDB-lite"/>
    </source>
</evidence>
<accession>A0A2V5IPP6</accession>
<proteinExistence type="predicted"/>
<comment type="caution">
    <text evidence="3">The sequence shown here is derived from an EMBL/GenBank/DDBJ whole genome shotgun (WGS) entry which is preliminary data.</text>
</comment>
<dbReference type="OrthoDB" id="4833224at2"/>
<name>A0A2V5IPP6_9MICC</name>
<gene>
    <name evidence="3" type="ORF">CVS30_09565</name>
</gene>
<dbReference type="RefSeq" id="WP_110485108.1">
    <property type="nucleotide sequence ID" value="NZ_QJVC01000007.1"/>
</dbReference>
<evidence type="ECO:0000256" key="2">
    <source>
        <dbReference type="SAM" id="Phobius"/>
    </source>
</evidence>
<keyword evidence="2" id="KW-0472">Membrane</keyword>
<dbReference type="EMBL" id="QJVC01000007">
    <property type="protein sequence ID" value="PYI38568.1"/>
    <property type="molecule type" value="Genomic_DNA"/>
</dbReference>
<feature type="transmembrane region" description="Helical" evidence="2">
    <location>
        <begin position="105"/>
        <end position="127"/>
    </location>
</feature>
<evidence type="ECO:0008006" key="5">
    <source>
        <dbReference type="Google" id="ProtNLM"/>
    </source>
</evidence>
<feature type="transmembrane region" description="Helical" evidence="2">
    <location>
        <begin position="133"/>
        <end position="151"/>
    </location>
</feature>
<dbReference type="AlphaFoldDB" id="A0A2V5IPP6"/>
<feature type="region of interest" description="Disordered" evidence="1">
    <location>
        <begin position="65"/>
        <end position="96"/>
    </location>
</feature>
<keyword evidence="2" id="KW-0812">Transmembrane</keyword>
<organism evidence="3 4">
    <name type="scientific">Arthrobacter psychrolactophilus</name>
    <dbReference type="NCBI Taxonomy" id="92442"/>
    <lineage>
        <taxon>Bacteria</taxon>
        <taxon>Bacillati</taxon>
        <taxon>Actinomycetota</taxon>
        <taxon>Actinomycetes</taxon>
        <taxon>Micrococcales</taxon>
        <taxon>Micrococcaceae</taxon>
        <taxon>Arthrobacter</taxon>
    </lineage>
</organism>
<keyword evidence="4" id="KW-1185">Reference proteome</keyword>
<keyword evidence="2" id="KW-1133">Transmembrane helix</keyword>
<evidence type="ECO:0000313" key="4">
    <source>
        <dbReference type="Proteomes" id="UP000247980"/>
    </source>
</evidence>
<protein>
    <recommendedName>
        <fullName evidence="5">DUF308 domain-containing protein</fullName>
    </recommendedName>
</protein>
<sequence length="167" mass="17856">MQSDPGAGSPQTGGNDEEIWLDLVARLEDVEDSFMSEPGLVAPPETSRSEPKRVQDFDPLGVWAAQPAADDGDTSTSGPRDYAVEDSADDFVPEEPPVLRNTEPAILLSWIGAAGGPLFLVFASIFWRQAPMILVIGVIMAFLGGAGYLLFRLPDHRDDSKGDGAVV</sequence>
<feature type="compositionally biased region" description="Acidic residues" evidence="1">
    <location>
        <begin position="84"/>
        <end position="93"/>
    </location>
</feature>